<comment type="caution">
    <text evidence="1">The sequence shown here is derived from an EMBL/GenBank/DDBJ whole genome shotgun (WGS) entry which is preliminary data.</text>
</comment>
<accession>A0A7Z7YED2</accession>
<protein>
    <submittedName>
        <fullName evidence="1">Phage tail protein I</fullName>
    </submittedName>
</protein>
<name>A0A7Z7YED2_VIBCL</name>
<dbReference type="InterPro" id="IPR006521">
    <property type="entry name" value="Tail_protein_I"/>
</dbReference>
<dbReference type="AlphaFoldDB" id="A0A7Z7YED2"/>
<dbReference type="Proteomes" id="UP000294145">
    <property type="component" value="Unassembled WGS sequence"/>
</dbReference>
<evidence type="ECO:0000313" key="1">
    <source>
        <dbReference type="EMBL" id="TBM39806.1"/>
    </source>
</evidence>
<organism evidence="1 2">
    <name type="scientific">Vibrio cholerae</name>
    <dbReference type="NCBI Taxonomy" id="666"/>
    <lineage>
        <taxon>Bacteria</taxon>
        <taxon>Pseudomonadati</taxon>
        <taxon>Pseudomonadota</taxon>
        <taxon>Gammaproteobacteria</taxon>
        <taxon>Vibrionales</taxon>
        <taxon>Vibrionaceae</taxon>
        <taxon>Vibrio</taxon>
    </lineage>
</organism>
<sequence>MIRLQIVSALISSKGLRVDKSSLLPKNLGDLERDLDAAIARMESIDIPISKLWDPWNCPIDLLPWLAWAVSVDSWESHWSEEIKRKTVANSLDIHRIKGTRPAVELAIQSLGLEYRLLEWFQEYPKAEPGTFKLDVYIEDDSYSATNNSELEQVINDSKNARSHLRKINLNLSSRGVTYLGCGSFSGETTEIRPWQLEEINISSSVLFGANFQDTDILSVYPEDTISMTISDWLPTGVVFLMTDITTIKPGAA</sequence>
<proteinExistence type="predicted"/>
<evidence type="ECO:0000313" key="2">
    <source>
        <dbReference type="Proteomes" id="UP000294145"/>
    </source>
</evidence>
<reference evidence="1 2" key="1">
    <citation type="submission" date="2019-02" db="EMBL/GenBank/DDBJ databases">
        <title>Genomic plasticity associated with the antimicrobial resistance in Vibrio cholerae.</title>
        <authorList>
            <person name="Verma J."/>
            <person name="Bag S."/>
            <person name="Saha B."/>
            <person name="Kumar P."/>
            <person name="Ghosh T.S."/>
            <person name="Dayal M."/>
            <person name="Senapati T."/>
            <person name="Mehra S."/>
            <person name="Dey P."/>
            <person name="Desigamani A."/>
            <person name="Kumar D."/>
            <person name="Rana P."/>
            <person name="Kumar B."/>
            <person name="Maiti T.K."/>
            <person name="Sharma N.C."/>
            <person name="Bhadra R.K."/>
            <person name="Mutreja A."/>
            <person name="Nair G.B."/>
            <person name="Ramamurthy T."/>
            <person name="Das B."/>
        </authorList>
    </citation>
    <scope>NUCLEOTIDE SEQUENCE [LARGE SCALE GENOMIC DNA]</scope>
    <source>
        <strain evidence="1 2">IDH06781</strain>
    </source>
</reference>
<gene>
    <name evidence="1" type="ORF">EYB64_16340</name>
</gene>
<dbReference type="Pfam" id="PF09684">
    <property type="entry name" value="Tail_P2_I"/>
    <property type="match status" value="1"/>
</dbReference>
<dbReference type="EMBL" id="SISP01000032">
    <property type="protein sequence ID" value="TBM39806.1"/>
    <property type="molecule type" value="Genomic_DNA"/>
</dbReference>
<dbReference type="NCBIfam" id="TIGR01634">
    <property type="entry name" value="tail_P2_I"/>
    <property type="match status" value="1"/>
</dbReference>